<evidence type="ECO:0000313" key="4">
    <source>
        <dbReference type="Proteomes" id="UP001446871"/>
    </source>
</evidence>
<evidence type="ECO:0000256" key="2">
    <source>
        <dbReference type="SAM" id="SignalP"/>
    </source>
</evidence>
<dbReference type="Proteomes" id="UP001446871">
    <property type="component" value="Unassembled WGS sequence"/>
</dbReference>
<evidence type="ECO:0000313" key="3">
    <source>
        <dbReference type="EMBL" id="KAK8071796.1"/>
    </source>
</evidence>
<feature type="transmembrane region" description="Helical" evidence="1">
    <location>
        <begin position="222"/>
        <end position="249"/>
    </location>
</feature>
<feature type="signal peptide" evidence="2">
    <location>
        <begin position="1"/>
        <end position="23"/>
    </location>
</feature>
<protein>
    <submittedName>
        <fullName evidence="3">Uncharacterized protein</fullName>
    </submittedName>
</protein>
<name>A0ABR1VND5_9PEZI</name>
<feature type="transmembrane region" description="Helical" evidence="1">
    <location>
        <begin position="189"/>
        <end position="210"/>
    </location>
</feature>
<keyword evidence="1" id="KW-0472">Membrane</keyword>
<keyword evidence="1" id="KW-0812">Transmembrane</keyword>
<proteinExistence type="predicted"/>
<keyword evidence="1" id="KW-1133">Transmembrane helix</keyword>
<feature type="chain" id="PRO_5046068494" evidence="2">
    <location>
        <begin position="24"/>
        <end position="364"/>
    </location>
</feature>
<sequence>MRQRQAKSFPLLAVLCGAPVTEAAWTTNQFDNFFPAWSHGLHDLLDGVWDGFTSTDTKLEVCRNRLAYDASVGRGPYWTVECMLQEFPEFRKAEAASASVILGLLPSVLSQLGPTTAQIGLLGSRRPLLALLLALGAPSFARPTSQGYETSLRDELPFATLDMQGQQKEGSGGACGCGRRRTKSDRARIILTDLIEYVFALAAAANVAIVTYKLCFWAIEGFALSVVFLPALWVLLAIPIFIVSVLVIYGYFQIRPDDGCPAQWHWYDELTPCRDQPCVKLKPRPWNCRKQVATALAWCLHFGIVLHGVLGTLALAGLIFISALDAVVIVLYYVASAVVCKFIIAYELIGLRTKMRFESGQQRP</sequence>
<keyword evidence="4" id="KW-1185">Reference proteome</keyword>
<organism evidence="3 4">
    <name type="scientific">Apiospora saccharicola</name>
    <dbReference type="NCBI Taxonomy" id="335842"/>
    <lineage>
        <taxon>Eukaryota</taxon>
        <taxon>Fungi</taxon>
        <taxon>Dikarya</taxon>
        <taxon>Ascomycota</taxon>
        <taxon>Pezizomycotina</taxon>
        <taxon>Sordariomycetes</taxon>
        <taxon>Xylariomycetidae</taxon>
        <taxon>Amphisphaeriales</taxon>
        <taxon>Apiosporaceae</taxon>
        <taxon>Apiospora</taxon>
    </lineage>
</organism>
<reference evidence="3 4" key="1">
    <citation type="submission" date="2023-01" db="EMBL/GenBank/DDBJ databases">
        <title>Analysis of 21 Apiospora genomes using comparative genomics revels a genus with tremendous synthesis potential of carbohydrate active enzymes and secondary metabolites.</title>
        <authorList>
            <person name="Sorensen T."/>
        </authorList>
    </citation>
    <scope>NUCLEOTIDE SEQUENCE [LARGE SCALE GENOMIC DNA]</scope>
    <source>
        <strain evidence="3 4">CBS 83171</strain>
    </source>
</reference>
<gene>
    <name evidence="3" type="ORF">PG996_005144</name>
</gene>
<dbReference type="EMBL" id="JAQQWM010000003">
    <property type="protein sequence ID" value="KAK8071796.1"/>
    <property type="molecule type" value="Genomic_DNA"/>
</dbReference>
<evidence type="ECO:0000256" key="1">
    <source>
        <dbReference type="SAM" id="Phobius"/>
    </source>
</evidence>
<feature type="transmembrane region" description="Helical" evidence="1">
    <location>
        <begin position="292"/>
        <end position="321"/>
    </location>
</feature>
<accession>A0ABR1VND5</accession>
<comment type="caution">
    <text evidence="3">The sequence shown here is derived from an EMBL/GenBank/DDBJ whole genome shotgun (WGS) entry which is preliminary data.</text>
</comment>
<keyword evidence="2" id="KW-0732">Signal</keyword>
<feature type="transmembrane region" description="Helical" evidence="1">
    <location>
        <begin position="327"/>
        <end position="349"/>
    </location>
</feature>